<reference evidence="3" key="1">
    <citation type="submission" date="2021-02" db="EMBL/GenBank/DDBJ databases">
        <authorList>
            <person name="Nowell W R."/>
        </authorList>
    </citation>
    <scope>NUCLEOTIDE SEQUENCE</scope>
</reference>
<proteinExistence type="predicted"/>
<protein>
    <submittedName>
        <fullName evidence="3">Uncharacterized protein</fullName>
    </submittedName>
</protein>
<evidence type="ECO:0000313" key="4">
    <source>
        <dbReference type="EMBL" id="CAF3554264.1"/>
    </source>
</evidence>
<comment type="caution">
    <text evidence="3">The sequence shown here is derived from an EMBL/GenBank/DDBJ whole genome shotgun (WGS) entry which is preliminary data.</text>
</comment>
<sequence length="633" mass="75557">MNILNNVFKRDHRYNKKISDIIPTDCVEQTRRATPIKVLSSTTKTKAVDNDKKRPVSSFRCQINHIFNQWQNVQEEKEQYQQKQQQLMQCINEKKRSQYDEVNRIVEENLVNQLQELERQEEKYYKQMEIILEEQLKQDNSSEELDDELERFAKQNDIHYKDFEKLKSHQKLYPTEQIQILSQQQQQQQQQTLVNKLQLFKVNELIEETQHNLMNFNQWKSKQEKLFEGKFDEDKDDDIQFIDVSTQSLMNTEKNQKTIKHHSTIKSYDKESNNDTEEQSPVLSRLKKLTLIKLLRIDFNEIPSYLSKANQSFDKKIHSVLPKTNNLEQLRSIAILMYKIICINMIRSLWIVYQKSGMGELQTNLLSINQLNRKIWPQEILLLLNENEIVDINQDNACSTLVNHCLCQLNDKNEEYRRELRLNTTKISDYTPSIEYIIEKFVEQGLIGLRIEIDCQSALVEHDYIDEILKQQYLAQNSTSIQIESVERLCQHKSNYETKKYELNLLKEKIPTYLSTHSFDSQSIIESPLINTVRNPSLRQQLYVQYKNLMEQIKNRMLNVYLESIEQQMHDYQMKLSKEMDKFWEINKTLPQSQQLTSIMQNLIDQRLSNITSRMTCIHKYKTELFDIKANNH</sequence>
<dbReference type="AlphaFoldDB" id="A0A815ENE9"/>
<evidence type="ECO:0000256" key="1">
    <source>
        <dbReference type="SAM" id="Coils"/>
    </source>
</evidence>
<keyword evidence="1" id="KW-0175">Coiled coil</keyword>
<dbReference type="Proteomes" id="UP000663844">
    <property type="component" value="Unassembled WGS sequence"/>
</dbReference>
<dbReference type="EMBL" id="CAJOAZ010000151">
    <property type="protein sequence ID" value="CAF3554264.1"/>
    <property type="molecule type" value="Genomic_DNA"/>
</dbReference>
<evidence type="ECO:0000313" key="3">
    <source>
        <dbReference type="EMBL" id="CAF1317137.1"/>
    </source>
</evidence>
<name>A0A815ENE9_9BILA</name>
<feature type="region of interest" description="Disordered" evidence="2">
    <location>
        <begin position="253"/>
        <end position="279"/>
    </location>
</feature>
<organism evidence="3 5">
    <name type="scientific">Adineta steineri</name>
    <dbReference type="NCBI Taxonomy" id="433720"/>
    <lineage>
        <taxon>Eukaryota</taxon>
        <taxon>Metazoa</taxon>
        <taxon>Spiralia</taxon>
        <taxon>Gnathifera</taxon>
        <taxon>Rotifera</taxon>
        <taxon>Eurotatoria</taxon>
        <taxon>Bdelloidea</taxon>
        <taxon>Adinetida</taxon>
        <taxon>Adinetidae</taxon>
        <taxon>Adineta</taxon>
    </lineage>
</organism>
<dbReference type="Proteomes" id="UP000663845">
    <property type="component" value="Unassembled WGS sequence"/>
</dbReference>
<evidence type="ECO:0000313" key="5">
    <source>
        <dbReference type="Proteomes" id="UP000663845"/>
    </source>
</evidence>
<accession>A0A815ENE9</accession>
<feature type="coiled-coil region" evidence="1">
    <location>
        <begin position="73"/>
        <end position="134"/>
    </location>
</feature>
<dbReference type="EMBL" id="CAJNOG010000619">
    <property type="protein sequence ID" value="CAF1317137.1"/>
    <property type="molecule type" value="Genomic_DNA"/>
</dbReference>
<gene>
    <name evidence="3" type="ORF">JYZ213_LOCUS33191</name>
    <name evidence="4" type="ORF">OXD698_LOCUS4088</name>
</gene>
<evidence type="ECO:0000256" key="2">
    <source>
        <dbReference type="SAM" id="MobiDB-lite"/>
    </source>
</evidence>